<dbReference type="CDD" id="cd00229">
    <property type="entry name" value="SGNH_hydrolase"/>
    <property type="match status" value="1"/>
</dbReference>
<dbReference type="Proteomes" id="UP000321907">
    <property type="component" value="Unassembled WGS sequence"/>
</dbReference>
<evidence type="ECO:0000256" key="1">
    <source>
        <dbReference type="SAM" id="SignalP"/>
    </source>
</evidence>
<keyword evidence="4" id="KW-1185">Reference proteome</keyword>
<organism evidence="3 4">
    <name type="scientific">Neolewinella aurantiaca</name>
    <dbReference type="NCBI Taxonomy" id="2602767"/>
    <lineage>
        <taxon>Bacteria</taxon>
        <taxon>Pseudomonadati</taxon>
        <taxon>Bacteroidota</taxon>
        <taxon>Saprospiria</taxon>
        <taxon>Saprospirales</taxon>
        <taxon>Lewinellaceae</taxon>
        <taxon>Neolewinella</taxon>
    </lineage>
</organism>
<accession>A0A5C7FG92</accession>
<dbReference type="InterPro" id="IPR036514">
    <property type="entry name" value="SGNH_hydro_sf"/>
</dbReference>
<dbReference type="PANTHER" id="PTHR43784">
    <property type="entry name" value="GDSL-LIKE LIPASE/ACYLHYDROLASE, PUTATIVE (AFU_ORTHOLOGUE AFUA_2G00820)-RELATED"/>
    <property type="match status" value="1"/>
</dbReference>
<gene>
    <name evidence="3" type="ORF">FUA23_08405</name>
</gene>
<dbReference type="Gene3D" id="3.40.50.1110">
    <property type="entry name" value="SGNH hydrolase"/>
    <property type="match status" value="1"/>
</dbReference>
<dbReference type="Pfam" id="PF13472">
    <property type="entry name" value="Lipase_GDSL_2"/>
    <property type="match status" value="1"/>
</dbReference>
<dbReference type="OrthoDB" id="1652165at2"/>
<comment type="caution">
    <text evidence="3">The sequence shown here is derived from an EMBL/GenBank/DDBJ whole genome shotgun (WGS) entry which is preliminary data.</text>
</comment>
<dbReference type="AlphaFoldDB" id="A0A5C7FG92"/>
<reference evidence="3 4" key="1">
    <citation type="submission" date="2019-08" db="EMBL/GenBank/DDBJ databases">
        <title>Lewinella sp. strain SSH13 Genome sequencing and assembly.</title>
        <authorList>
            <person name="Kim I."/>
        </authorList>
    </citation>
    <scope>NUCLEOTIDE SEQUENCE [LARGE SCALE GENOMIC DNA]</scope>
    <source>
        <strain evidence="3 4">SSH13</strain>
    </source>
</reference>
<dbReference type="EMBL" id="VOXD01000010">
    <property type="protein sequence ID" value="TXF89967.1"/>
    <property type="molecule type" value="Genomic_DNA"/>
</dbReference>
<feature type="signal peptide" evidence="1">
    <location>
        <begin position="1"/>
        <end position="25"/>
    </location>
</feature>
<evidence type="ECO:0000259" key="2">
    <source>
        <dbReference type="Pfam" id="PF13472"/>
    </source>
</evidence>
<dbReference type="SUPFAM" id="SSF52266">
    <property type="entry name" value="SGNH hydrolase"/>
    <property type="match status" value="1"/>
</dbReference>
<protein>
    <submittedName>
        <fullName evidence="3">SGNH/GDSL hydrolase family protein</fullName>
    </submittedName>
</protein>
<evidence type="ECO:0000313" key="3">
    <source>
        <dbReference type="EMBL" id="TXF89967.1"/>
    </source>
</evidence>
<proteinExistence type="predicted"/>
<feature type="domain" description="SGNH hydrolase-type esterase" evidence="2">
    <location>
        <begin position="889"/>
        <end position="1071"/>
    </location>
</feature>
<sequence length="1190" mass="126059">MQHTQTFLRLLSGIFLLALPYTLAAQVPANDTLLIDFGNNLSPAPWNNVTDPAVPDTITLANSAGFTTTYGLSVSDPFNNINTGGTQTPDEGLGFPATATGDSFFGSVTDFGGQIQPTGGVTLVGLIPEKDYTITLFASREATDNREAQYVVSGSTTETLLLDAASNTSVTVSTTVRPDADGSITVTAGPGPNNTNSAGFYYLGAMKVIYEHEEVALPQDTILVDFGSVISPAPWNNMSDQVTGNIRNLANTAGFASSYDIVVVDRFNGINTGGTQTPDEELGYPASVTGDSFFGSVTEFSGLTEPTGGFHLRELRPEKSYTITLFASRDAADNREAQYVLAGASADTLLLNASDNTGMTVTTTLFPAADSTITITAATGPNNDNGSGFYYLGALSINYDAEERPPVVDNGGDTLLIDFGDILSPTPWNNVTDPASDTTIQLLLADGSLSAISLTVIDSFNSINRNGTVSPSSALGLPATATGDSFFGNVTPFTGQTQPTGGVELANMNPETPYFFSLFASRSASDNREAQYIVQGMNTDTVYLDAASNDDSAATIIAYPGEDGTVRITAGPGPNNDNSSGFYYLGAIKVGFESEPAVSPFDTVLVDFGGTTVSPAPWNNVTDPVAGIIGDLSNTSGFQTGYGLEMTDAFNNINTDGTINPAAELGFPATATGDSFFGNSVDFGGQVQPTAAVTLTNLTVDKAYTLDIFASRTTSENRETQYVVEGLTTDTVYLNVASNSDMLATTTMLPATDGTIVVTATAGPNNVNSFSFYYLGALRLVYENEAPAGGTSLALLAPNGGEFLQAGKTTDIRWESRNLFSVDLEYSADAGANWSPIETVPAIGQSYNWTIPATATTEGLIRITADTLTDTSDDVFEISLDSTSCNIVVLGSSTAEGAGASSPDSSWVNRFSQYLAGDSRYEVTNLGRGGYTTYHILPTGTSIPAGVNISVDQTRNITRALELDPFAIIINMPSNDAANNFSVADQLANFRQIVEAAASQGVRVWVATTQPRNFSNPAQVDLQREVRDSIFSIYGEYAIDFWNDLATDEGFIDPDLDSGDGVHVNNTGHRLIFERVRDLRIDTLNCSLTTALSEPGRALQDAGARIFPNPTGGEFQVQVSTETSADMTVSLVDALGREHFQRRHFLPAGQDQVVGINPELKIPGARQMFCVVTLKSSDGLRRSIIPLTFR</sequence>
<name>A0A5C7FG92_9BACT</name>
<dbReference type="InterPro" id="IPR053140">
    <property type="entry name" value="GDSL_Rv0518-like"/>
</dbReference>
<keyword evidence="1" id="KW-0732">Signal</keyword>
<dbReference type="PANTHER" id="PTHR43784:SF2">
    <property type="entry name" value="GDSL-LIKE LIPASE_ACYLHYDROLASE, PUTATIVE (AFU_ORTHOLOGUE AFUA_2G00820)-RELATED"/>
    <property type="match status" value="1"/>
</dbReference>
<dbReference type="InterPro" id="IPR013830">
    <property type="entry name" value="SGNH_hydro"/>
</dbReference>
<keyword evidence="3" id="KW-0378">Hydrolase</keyword>
<dbReference type="GO" id="GO:0016788">
    <property type="term" value="F:hydrolase activity, acting on ester bonds"/>
    <property type="evidence" value="ECO:0007669"/>
    <property type="project" value="UniProtKB-ARBA"/>
</dbReference>
<dbReference type="RefSeq" id="WP_147930287.1">
    <property type="nucleotide sequence ID" value="NZ_VOXD01000010.1"/>
</dbReference>
<feature type="chain" id="PRO_5022905655" evidence="1">
    <location>
        <begin position="26"/>
        <end position="1190"/>
    </location>
</feature>
<evidence type="ECO:0000313" key="4">
    <source>
        <dbReference type="Proteomes" id="UP000321907"/>
    </source>
</evidence>